<sequence>MNREWLVTDSDFARRWQRRFVQRGATLEDDAGIAGWTPTGLASRFRQFRQLWENVEPPPGHWLDLGCGAGTYTRYLHEGGRKAVGLDYSQPSLHKARQRTSVDIPWVAGDAQRLPFGDDRFDGVLCLGVLQALPEARPALAEMARVVRPGGEIWVDALNARCLPNALGEWRRKRAGRPAHLRYDDYTTVTGELEALGLEVRQVAWLLLLPGRLGRLQLWAEGGLVRSAMRILPGAEGRFCHSFLVQGRVRESSRGWSSE</sequence>
<dbReference type="GO" id="GO:0032259">
    <property type="term" value="P:methylation"/>
    <property type="evidence" value="ECO:0007669"/>
    <property type="project" value="UniProtKB-KW"/>
</dbReference>
<keyword evidence="2" id="KW-0808">Transferase</keyword>
<keyword evidence="3" id="KW-1185">Reference proteome</keyword>
<keyword evidence="2" id="KW-0489">Methyltransferase</keyword>
<organism evidence="2 3">
    <name type="scientific">Halorhodospira halophila (strain DSM 244 / SL1)</name>
    <name type="common">Ectothiorhodospira halophila (strain DSM 244 / SL1)</name>
    <dbReference type="NCBI Taxonomy" id="349124"/>
    <lineage>
        <taxon>Bacteria</taxon>
        <taxon>Pseudomonadati</taxon>
        <taxon>Pseudomonadota</taxon>
        <taxon>Gammaproteobacteria</taxon>
        <taxon>Chromatiales</taxon>
        <taxon>Ectothiorhodospiraceae</taxon>
        <taxon>Halorhodospira</taxon>
    </lineage>
</organism>
<protein>
    <submittedName>
        <fullName evidence="2">Methyltransferase type 11</fullName>
    </submittedName>
</protein>
<dbReference type="AlphaFoldDB" id="A1WX98"/>
<reference evidence="2 3" key="2">
    <citation type="journal article" date="2013" name="Stand. Genomic Sci.">
        <title>Complete genome sequence of Halorhodospira halophila SL1.</title>
        <authorList>
            <person name="Challacombe J.F."/>
            <person name="Majid S."/>
            <person name="Deole R."/>
            <person name="Brettin T.S."/>
            <person name="Bruce D."/>
            <person name="Delano S.F."/>
            <person name="Detter J.C."/>
            <person name="Gleasner C.D."/>
            <person name="Han C.S."/>
            <person name="Misra M."/>
            <person name="Reitenga K.G."/>
            <person name="Mikhailova N."/>
            <person name="Woyke T."/>
            <person name="Pitluck S."/>
            <person name="Nolan M."/>
            <person name="Land M.L."/>
            <person name="Saunders E."/>
            <person name="Tapia R."/>
            <person name="Lapidus A."/>
            <person name="Ivanova N."/>
            <person name="Hoff W.D."/>
        </authorList>
    </citation>
    <scope>NUCLEOTIDE SEQUENCE [LARGE SCALE GENOMIC DNA]</scope>
    <source>
        <strain evidence="3">DSM 244 / SL1</strain>
    </source>
</reference>
<evidence type="ECO:0000259" key="1">
    <source>
        <dbReference type="Pfam" id="PF08241"/>
    </source>
</evidence>
<evidence type="ECO:0000313" key="2">
    <source>
        <dbReference type="EMBL" id="ABM62310.1"/>
    </source>
</evidence>
<dbReference type="STRING" id="349124.Hhal_1543"/>
<feature type="domain" description="Methyltransferase type 11" evidence="1">
    <location>
        <begin position="63"/>
        <end position="154"/>
    </location>
</feature>
<dbReference type="EMBL" id="CP000544">
    <property type="protein sequence ID" value="ABM62310.1"/>
    <property type="molecule type" value="Genomic_DNA"/>
</dbReference>
<dbReference type="CDD" id="cd02440">
    <property type="entry name" value="AdoMet_MTases"/>
    <property type="match status" value="1"/>
</dbReference>
<dbReference type="eggNOG" id="COG2226">
    <property type="taxonomic scope" value="Bacteria"/>
</dbReference>
<dbReference type="SUPFAM" id="SSF53335">
    <property type="entry name" value="S-adenosyl-L-methionine-dependent methyltransferases"/>
    <property type="match status" value="1"/>
</dbReference>
<dbReference type="HOGENOM" id="CLU_1122756_0_0_6"/>
<dbReference type="InterPro" id="IPR013216">
    <property type="entry name" value="Methyltransf_11"/>
</dbReference>
<accession>A1WX98</accession>
<dbReference type="GO" id="GO:0008757">
    <property type="term" value="F:S-adenosylmethionine-dependent methyltransferase activity"/>
    <property type="evidence" value="ECO:0007669"/>
    <property type="project" value="InterPro"/>
</dbReference>
<dbReference type="Pfam" id="PF08241">
    <property type="entry name" value="Methyltransf_11"/>
    <property type="match status" value="1"/>
</dbReference>
<reference evidence="3" key="1">
    <citation type="submission" date="2006-12" db="EMBL/GenBank/DDBJ databases">
        <title>Complete sequence of Halorhodospira halophila SL1.</title>
        <authorList>
            <consortium name="US DOE Joint Genome Institute"/>
            <person name="Copeland A."/>
            <person name="Lucas S."/>
            <person name="Lapidus A."/>
            <person name="Barry K."/>
            <person name="Detter J.C."/>
            <person name="Glavina del Rio T."/>
            <person name="Hammon N."/>
            <person name="Israni S."/>
            <person name="Dalin E."/>
            <person name="Tice H."/>
            <person name="Pitluck S."/>
            <person name="Saunders E."/>
            <person name="Brettin T."/>
            <person name="Bruce D."/>
            <person name="Han C."/>
            <person name="Tapia R."/>
            <person name="Schmutz J."/>
            <person name="Larimer F."/>
            <person name="Land M."/>
            <person name="Hauser L."/>
            <person name="Kyrpides N."/>
            <person name="Mikhailova N."/>
            <person name="Hoff W."/>
            <person name="Richardson P."/>
        </authorList>
    </citation>
    <scope>NUCLEOTIDE SEQUENCE [LARGE SCALE GENOMIC DNA]</scope>
    <source>
        <strain evidence="3">DSM 244 / SL1</strain>
    </source>
</reference>
<gene>
    <name evidence="2" type="ordered locus">Hhal_1543</name>
</gene>
<dbReference type="InterPro" id="IPR029063">
    <property type="entry name" value="SAM-dependent_MTases_sf"/>
</dbReference>
<dbReference type="Proteomes" id="UP000000647">
    <property type="component" value="Chromosome"/>
</dbReference>
<evidence type="ECO:0000313" key="3">
    <source>
        <dbReference type="Proteomes" id="UP000000647"/>
    </source>
</evidence>
<dbReference type="PANTHER" id="PTHR43591:SF24">
    <property type="entry name" value="2-METHOXY-6-POLYPRENYL-1,4-BENZOQUINOL METHYLASE, MITOCHONDRIAL"/>
    <property type="match status" value="1"/>
</dbReference>
<name>A1WX98_HALHL</name>
<dbReference type="KEGG" id="hha:Hhal_1543"/>
<dbReference type="PANTHER" id="PTHR43591">
    <property type="entry name" value="METHYLTRANSFERASE"/>
    <property type="match status" value="1"/>
</dbReference>
<dbReference type="Gene3D" id="3.40.50.150">
    <property type="entry name" value="Vaccinia Virus protein VP39"/>
    <property type="match status" value="1"/>
</dbReference>
<proteinExistence type="predicted"/>